<organism evidence="1 2">
    <name type="scientific">Mycobacterium phage Shandong1</name>
    <dbReference type="NCBI Taxonomy" id="1983447"/>
    <lineage>
        <taxon>Viruses</taxon>
        <taxon>Duplodnaviria</taxon>
        <taxon>Heunggongvirae</taxon>
        <taxon>Uroviricota</taxon>
        <taxon>Caudoviricetes</taxon>
        <taxon>Weiservirinae</taxon>
        <taxon>Unicornvirus</taxon>
        <taxon>Unicornvirus shandong1</taxon>
    </lineage>
</organism>
<dbReference type="KEGG" id="vg:60322923"/>
<dbReference type="Proteomes" id="UP000226045">
    <property type="component" value="Segment"/>
</dbReference>
<accession>A0A1X9SH38</accession>
<evidence type="ECO:0000313" key="2">
    <source>
        <dbReference type="Proteomes" id="UP000226045"/>
    </source>
</evidence>
<keyword evidence="2" id="KW-1185">Reference proteome</keyword>
<dbReference type="EMBL" id="KY945355">
    <property type="protein sequence ID" value="ARQ95452.1"/>
    <property type="molecule type" value="Genomic_DNA"/>
</dbReference>
<name>A0A1X9SH38_9CAUD</name>
<protein>
    <recommendedName>
        <fullName evidence="3">Head-to-tail stopper</fullName>
    </recommendedName>
</protein>
<dbReference type="RefSeq" id="YP_009951485.1">
    <property type="nucleotide sequence ID" value="NC_051602.1"/>
</dbReference>
<evidence type="ECO:0000313" key="1">
    <source>
        <dbReference type="EMBL" id="ARQ95452.1"/>
    </source>
</evidence>
<reference evidence="1 2" key="1">
    <citation type="submission" date="2017-04" db="EMBL/GenBank/DDBJ databases">
        <title>The genome sequence of mycobacteriophage Shandong1.</title>
        <authorList>
            <person name="Fan X."/>
            <person name="Zhao Z."/>
            <person name="Zhao K."/>
            <person name="Song S."/>
            <person name="Li J."/>
            <person name="Xie J."/>
        </authorList>
    </citation>
    <scope>NUCLEOTIDE SEQUENCE [LARGE SCALE GENOMIC DNA]</scope>
</reference>
<evidence type="ECO:0008006" key="3">
    <source>
        <dbReference type="Google" id="ProtNLM"/>
    </source>
</evidence>
<proteinExistence type="predicted"/>
<sequence>MYPTPFTVLHTTYVKDGENAAGQVTTKPVTFPRKVSSLRPRVNEPGTAAADSDQVLNEHTMCTPEPDWAHGDLVKDWLGREWTVHGDVEDYNGGPFGFRPGYRVTLRKVVKRAVPTA</sequence>
<dbReference type="GeneID" id="60322923"/>